<comment type="caution">
    <text evidence="2">The sequence shown here is derived from an EMBL/GenBank/DDBJ whole genome shotgun (WGS) entry which is preliminary data.</text>
</comment>
<sequence>MATTPLLVSPNSVLANALLRSVDLLRPRVHAIRPKRIAFVVGTQINGAPHLGTNLVQTTAFLLAKIARREFSVETSVKFGALDNAPYDVVLDPETHHAYQQTYYHSLGKSGVGALIDTYYRGFFDSLADATSTDYELESYTDQQAAPGFRAEFLRTLERLDEIRWWMAPSHGIVHTRLPCPECGWAEKRAERTRLIHLDEDGALFTAVCLDHGDYEVPVDPENDTYLDLATLYRNLVKERALGRDSRTLYVMLKGGDWAFGCQLVDGALTVLGTPGSHMPLRIFTPQVLAHTGAKLSKSLLRERGEDALPADVEPWMLNTTAWDGNTDNYVDALIWLVAELLSDPKHFFRSFTVKELGRLMSNRPADLEARPRAHEMGIYKRYFDLIKAGTKTTEIRVNDSSRARIRSGDLIRFRCRDEEVLTRVTRIARYADFDEMFDHEPVSSVNPTATREDQLRNIREIYPPEREALGVVAIGIELAETPQGQNHVR</sequence>
<name>A0ABN2SC33_9ACTN</name>
<accession>A0ABN2SC33</accession>
<evidence type="ECO:0000313" key="2">
    <source>
        <dbReference type="EMBL" id="GAA1983671.1"/>
    </source>
</evidence>
<keyword evidence="3" id="KW-1185">Reference proteome</keyword>
<organism evidence="2 3">
    <name type="scientific">Nocardiopsis rhodophaea</name>
    <dbReference type="NCBI Taxonomy" id="280238"/>
    <lineage>
        <taxon>Bacteria</taxon>
        <taxon>Bacillati</taxon>
        <taxon>Actinomycetota</taxon>
        <taxon>Actinomycetes</taxon>
        <taxon>Streptosporangiales</taxon>
        <taxon>Nocardiopsidaceae</taxon>
        <taxon>Nocardiopsis</taxon>
    </lineage>
</organism>
<dbReference type="InterPro" id="IPR015947">
    <property type="entry name" value="PUA-like_sf"/>
</dbReference>
<proteinExistence type="predicted"/>
<dbReference type="EMBL" id="BAAAPC010000002">
    <property type="protein sequence ID" value="GAA1983671.1"/>
    <property type="molecule type" value="Genomic_DNA"/>
</dbReference>
<gene>
    <name evidence="2" type="ORF">GCM10009799_06300</name>
</gene>
<dbReference type="SUPFAM" id="SSF88697">
    <property type="entry name" value="PUA domain-like"/>
    <property type="match status" value="1"/>
</dbReference>
<dbReference type="InterPro" id="IPR007374">
    <property type="entry name" value="ASCH_domain"/>
</dbReference>
<feature type="domain" description="ASCH" evidence="1">
    <location>
        <begin position="377"/>
        <end position="481"/>
    </location>
</feature>
<evidence type="ECO:0000259" key="1">
    <source>
        <dbReference type="SMART" id="SM01022"/>
    </source>
</evidence>
<dbReference type="RefSeq" id="WP_344160021.1">
    <property type="nucleotide sequence ID" value="NZ_BAAAPC010000002.1"/>
</dbReference>
<dbReference type="Gene3D" id="2.30.130.30">
    <property type="entry name" value="Hypothetical protein"/>
    <property type="match status" value="1"/>
</dbReference>
<protein>
    <recommendedName>
        <fullName evidence="1">ASCH domain-containing protein</fullName>
    </recommendedName>
</protein>
<dbReference type="Pfam" id="PF04266">
    <property type="entry name" value="ASCH"/>
    <property type="match status" value="1"/>
</dbReference>
<dbReference type="Proteomes" id="UP001501585">
    <property type="component" value="Unassembled WGS sequence"/>
</dbReference>
<reference evidence="2 3" key="1">
    <citation type="journal article" date="2019" name="Int. J. Syst. Evol. Microbiol.">
        <title>The Global Catalogue of Microorganisms (GCM) 10K type strain sequencing project: providing services to taxonomists for standard genome sequencing and annotation.</title>
        <authorList>
            <consortium name="The Broad Institute Genomics Platform"/>
            <consortium name="The Broad Institute Genome Sequencing Center for Infectious Disease"/>
            <person name="Wu L."/>
            <person name="Ma J."/>
        </authorList>
    </citation>
    <scope>NUCLEOTIDE SEQUENCE [LARGE SCALE GENOMIC DNA]</scope>
    <source>
        <strain evidence="2 3">JCM 15313</strain>
    </source>
</reference>
<evidence type="ECO:0000313" key="3">
    <source>
        <dbReference type="Proteomes" id="UP001501585"/>
    </source>
</evidence>
<dbReference type="SMART" id="SM01022">
    <property type="entry name" value="ASCH"/>
    <property type="match status" value="1"/>
</dbReference>